<keyword evidence="9 17" id="KW-1133">Transmembrane helix</keyword>
<evidence type="ECO:0000256" key="8">
    <source>
        <dbReference type="ARBA" id="ARBA00022857"/>
    </source>
</evidence>
<dbReference type="FunCoup" id="G0MXC6">
    <property type="interactions" value="126"/>
</dbReference>
<dbReference type="HOGENOM" id="CLU_065395_1_0_1"/>
<feature type="transmembrane region" description="Helical" evidence="17">
    <location>
        <begin position="132"/>
        <end position="149"/>
    </location>
</feature>
<proteinExistence type="inferred from homology"/>
<keyword evidence="8" id="KW-0521">NADP</keyword>
<dbReference type="OrthoDB" id="5788137at2759"/>
<evidence type="ECO:0000313" key="20">
    <source>
        <dbReference type="Proteomes" id="UP000008068"/>
    </source>
</evidence>
<dbReference type="InterPro" id="IPR001104">
    <property type="entry name" value="3-oxo-5_a-steroid_4-DH_C"/>
</dbReference>
<feature type="transmembrane region" description="Helical" evidence="17">
    <location>
        <begin position="6"/>
        <end position="25"/>
    </location>
</feature>
<feature type="transmembrane region" description="Helical" evidence="17">
    <location>
        <begin position="46"/>
        <end position="66"/>
    </location>
</feature>
<keyword evidence="12 17" id="KW-0472">Membrane</keyword>
<accession>G0MXC6</accession>
<evidence type="ECO:0000259" key="18">
    <source>
        <dbReference type="Pfam" id="PF02544"/>
    </source>
</evidence>
<evidence type="ECO:0000256" key="1">
    <source>
        <dbReference type="ARBA" id="ARBA00004154"/>
    </source>
</evidence>
<protein>
    <recommendedName>
        <fullName evidence="17">3-oxo-5alpha-steroid 4-dehydrogenase (NADP(+))</fullName>
        <ecNumber evidence="17">1.3.1.22</ecNumber>
    </recommendedName>
</protein>
<comment type="catalytic activity">
    <reaction evidence="16">
        <text>17beta-hydroxy-5alpha-androstan-3-one + NADP(+) = testosterone + NADPH + H(+)</text>
        <dbReference type="Rhea" id="RHEA:50820"/>
        <dbReference type="ChEBI" id="CHEBI:15378"/>
        <dbReference type="ChEBI" id="CHEBI:16330"/>
        <dbReference type="ChEBI" id="CHEBI:17347"/>
        <dbReference type="ChEBI" id="CHEBI:57783"/>
        <dbReference type="ChEBI" id="CHEBI:58349"/>
        <dbReference type="EC" id="1.3.1.22"/>
    </reaction>
    <physiologicalReaction direction="right-to-left" evidence="16">
        <dbReference type="Rhea" id="RHEA:50822"/>
    </physiologicalReaction>
</comment>
<evidence type="ECO:0000256" key="5">
    <source>
        <dbReference type="ARBA" id="ARBA00022782"/>
    </source>
</evidence>
<keyword evidence="11" id="KW-0443">Lipid metabolism</keyword>
<evidence type="ECO:0000256" key="3">
    <source>
        <dbReference type="ARBA" id="ARBA00007742"/>
    </source>
</evidence>
<comment type="similarity">
    <text evidence="3 17">Belongs to the steroid 5-alpha reductase family.</text>
</comment>
<evidence type="ECO:0000256" key="2">
    <source>
        <dbReference type="ARBA" id="ARBA00004477"/>
    </source>
</evidence>
<dbReference type="PANTHER" id="PTHR10556">
    <property type="entry name" value="3-OXO-5-ALPHA-STEROID 4-DEHYDROGENASE"/>
    <property type="match status" value="1"/>
</dbReference>
<dbReference type="Proteomes" id="UP000008068">
    <property type="component" value="Unassembled WGS sequence"/>
</dbReference>
<dbReference type="eggNOG" id="KOG1638">
    <property type="taxonomic scope" value="Eukaryota"/>
</dbReference>
<keyword evidence="20" id="KW-1185">Reference proteome</keyword>
<comment type="catalytic activity">
    <reaction evidence="14">
        <text>5alpha-pregnane-3,20-dione + NADP(+) = progesterone + NADPH + H(+)</text>
        <dbReference type="Rhea" id="RHEA:21952"/>
        <dbReference type="ChEBI" id="CHEBI:15378"/>
        <dbReference type="ChEBI" id="CHEBI:17026"/>
        <dbReference type="ChEBI" id="CHEBI:28952"/>
        <dbReference type="ChEBI" id="CHEBI:57783"/>
        <dbReference type="ChEBI" id="CHEBI:58349"/>
        <dbReference type="EC" id="1.3.1.22"/>
    </reaction>
    <physiologicalReaction direction="right-to-left" evidence="14">
        <dbReference type="Rhea" id="RHEA:21954"/>
    </physiologicalReaction>
</comment>
<dbReference type="Pfam" id="PF02544">
    <property type="entry name" value="Steroid_dh"/>
    <property type="match status" value="1"/>
</dbReference>
<keyword evidence="6" id="KW-0256">Endoplasmic reticulum</keyword>
<evidence type="ECO:0000256" key="9">
    <source>
        <dbReference type="ARBA" id="ARBA00022989"/>
    </source>
</evidence>
<evidence type="ECO:0000256" key="11">
    <source>
        <dbReference type="ARBA" id="ARBA00023098"/>
    </source>
</evidence>
<keyword evidence="10" id="KW-0560">Oxidoreductase</keyword>
<evidence type="ECO:0000256" key="4">
    <source>
        <dbReference type="ARBA" id="ARBA00022692"/>
    </source>
</evidence>
<dbReference type="PROSITE" id="PS50244">
    <property type="entry name" value="S5A_REDUCTASE"/>
    <property type="match status" value="1"/>
</dbReference>
<dbReference type="OMA" id="MFCVYNG"/>
<dbReference type="GO" id="GO:0030154">
    <property type="term" value="P:cell differentiation"/>
    <property type="evidence" value="ECO:0007669"/>
    <property type="project" value="UniProtKB-KW"/>
</dbReference>
<dbReference type="PIRSF" id="PIRSF015596">
    <property type="entry name" value="5_alpha-SR2"/>
    <property type="match status" value="1"/>
</dbReference>
<gene>
    <name evidence="19" type="ORF">CAEBREN_09568</name>
</gene>
<dbReference type="EMBL" id="GL379818">
    <property type="protein sequence ID" value="EGT46677.1"/>
    <property type="molecule type" value="Genomic_DNA"/>
</dbReference>
<dbReference type="InterPro" id="IPR039357">
    <property type="entry name" value="SRD5A/TECR"/>
</dbReference>
<dbReference type="FunFam" id="1.20.120.1630:FF:000014">
    <property type="entry name" value="Steroid 5-alpha reductase, putative"/>
    <property type="match status" value="1"/>
</dbReference>
<dbReference type="Gene3D" id="1.20.120.1630">
    <property type="match status" value="1"/>
</dbReference>
<keyword evidence="7" id="KW-0492">Microsome</keyword>
<dbReference type="PANTHER" id="PTHR10556:SF57">
    <property type="entry name" value="3-OXO-5-ALPHA-STEROID 4-DEHYDROGENASE 1"/>
    <property type="match status" value="1"/>
</dbReference>
<feature type="domain" description="3-oxo-5-alpha-steroid 4-dehydrogenase C-terminal" evidence="18">
    <location>
        <begin position="99"/>
        <end position="244"/>
    </location>
</feature>
<evidence type="ECO:0000256" key="16">
    <source>
        <dbReference type="ARBA" id="ARBA00049397"/>
    </source>
</evidence>
<dbReference type="GO" id="GO:0005789">
    <property type="term" value="C:endoplasmic reticulum membrane"/>
    <property type="evidence" value="ECO:0007669"/>
    <property type="project" value="UniProtKB-SubCell"/>
</dbReference>
<dbReference type="STRING" id="135651.G0MXC6"/>
<keyword evidence="4 17" id="KW-0812">Transmembrane</keyword>
<evidence type="ECO:0000313" key="19">
    <source>
        <dbReference type="EMBL" id="EGT46677.1"/>
    </source>
</evidence>
<evidence type="ECO:0000256" key="13">
    <source>
        <dbReference type="ARBA" id="ARBA00037789"/>
    </source>
</evidence>
<keyword evidence="5" id="KW-0221">Differentiation</keyword>
<dbReference type="EC" id="1.3.1.22" evidence="17"/>
<reference evidence="20" key="1">
    <citation type="submission" date="2011-07" db="EMBL/GenBank/DDBJ databases">
        <authorList>
            <consortium name="Caenorhabditis brenneri Sequencing and Analysis Consortium"/>
            <person name="Wilson R.K."/>
        </authorList>
    </citation>
    <scope>NUCLEOTIDE SEQUENCE [LARGE SCALE GENOMIC DNA]</scope>
    <source>
        <strain evidence="20">PB2801</strain>
    </source>
</reference>
<comment type="subcellular location">
    <subcellularLocation>
        <location evidence="2">Endoplasmic reticulum membrane</location>
        <topology evidence="2">Multi-pass membrane protein</topology>
    </subcellularLocation>
    <subcellularLocation>
        <location evidence="1">Microsome membrane</location>
        <topology evidence="1">Multi-pass membrane protein</topology>
    </subcellularLocation>
</comment>
<comment type="catalytic activity">
    <reaction evidence="17">
        <text>a 3-oxo-5alpha-steroid + NADP(+) = a 3-oxo-Delta(4)-steroid + NADPH + H(+)</text>
        <dbReference type="Rhea" id="RHEA:54384"/>
        <dbReference type="ChEBI" id="CHEBI:13601"/>
        <dbReference type="ChEBI" id="CHEBI:15378"/>
        <dbReference type="ChEBI" id="CHEBI:47909"/>
        <dbReference type="ChEBI" id="CHEBI:57783"/>
        <dbReference type="ChEBI" id="CHEBI:58349"/>
        <dbReference type="EC" id="1.3.1.22"/>
    </reaction>
</comment>
<evidence type="ECO:0000256" key="10">
    <source>
        <dbReference type="ARBA" id="ARBA00023002"/>
    </source>
</evidence>
<evidence type="ECO:0000256" key="7">
    <source>
        <dbReference type="ARBA" id="ARBA00022848"/>
    </source>
</evidence>
<organism evidence="20">
    <name type="scientific">Caenorhabditis brenneri</name>
    <name type="common">Nematode worm</name>
    <dbReference type="NCBI Taxonomy" id="135651"/>
    <lineage>
        <taxon>Eukaryota</taxon>
        <taxon>Metazoa</taxon>
        <taxon>Ecdysozoa</taxon>
        <taxon>Nematoda</taxon>
        <taxon>Chromadorea</taxon>
        <taxon>Rhabditida</taxon>
        <taxon>Rhabditina</taxon>
        <taxon>Rhabditomorpha</taxon>
        <taxon>Rhabditoidea</taxon>
        <taxon>Rhabditidae</taxon>
        <taxon>Peloderinae</taxon>
        <taxon>Caenorhabditis</taxon>
    </lineage>
</organism>
<evidence type="ECO:0000256" key="14">
    <source>
        <dbReference type="ARBA" id="ARBA00048292"/>
    </source>
</evidence>
<comment type="function">
    <text evidence="13">Converts testosterone into 5-alpha-dihydrotestosterone and progesterone or corticosterone into their corresponding 5-alpha-3-oxosteroids. It plays a central role in sexual differentiation and androgen physiology.</text>
</comment>
<dbReference type="InterPro" id="IPR016636">
    <property type="entry name" value="3-oxo-5-alpha-steroid_4-DH"/>
</dbReference>
<dbReference type="InParanoid" id="G0MXC6"/>
<dbReference type="GO" id="GO:0047751">
    <property type="term" value="F:3-oxo-5-alpha-steroid 4-dehydrogenase (NADP+) activity"/>
    <property type="evidence" value="ECO:0007669"/>
    <property type="project" value="UniProtKB-EC"/>
</dbReference>
<evidence type="ECO:0000256" key="12">
    <source>
        <dbReference type="ARBA" id="ARBA00023136"/>
    </source>
</evidence>
<feature type="transmembrane region" description="Helical" evidence="17">
    <location>
        <begin position="191"/>
        <end position="212"/>
    </location>
</feature>
<evidence type="ECO:0000256" key="17">
    <source>
        <dbReference type="PIRNR" id="PIRNR015596"/>
    </source>
</evidence>
<sequence>MRDILLAMAWLMIITGFGVFGALRWGLNAGYGRYTNPIRIGINPKLAWFIQEAPSFFIPFYFMVVGTSSSGHYLTRMFLLHYFNRVFIFPFSIRSTTCSPLYIMASAVFFCTYNGFMQGAWNAYYQFEEKELTVRHYIGSLIYFFGMYINHTADRILFNLRAPGETGYKIPTGWLYEHVSCPNYLGEIIEWIGYAIIAWNLPALAFAIFTAANIGPRALSHHAWYKEKFPEYPAKRMALIPYFL</sequence>
<comment type="catalytic activity">
    <reaction evidence="15">
        <text>androst-4-ene-3,17-dione + NADPH + H(+) = 5alpha-androstan-3,17-dione + NADP(+)</text>
        <dbReference type="Rhea" id="RHEA:50816"/>
        <dbReference type="ChEBI" id="CHEBI:15378"/>
        <dbReference type="ChEBI" id="CHEBI:15994"/>
        <dbReference type="ChEBI" id="CHEBI:16422"/>
        <dbReference type="ChEBI" id="CHEBI:57783"/>
        <dbReference type="ChEBI" id="CHEBI:58349"/>
    </reaction>
    <physiologicalReaction direction="left-to-right" evidence="15">
        <dbReference type="Rhea" id="RHEA:50817"/>
    </physiologicalReaction>
</comment>
<dbReference type="AlphaFoldDB" id="G0MXC6"/>
<dbReference type="GO" id="GO:0006702">
    <property type="term" value="P:androgen biosynthetic process"/>
    <property type="evidence" value="ECO:0007669"/>
    <property type="project" value="UniProtKB-ARBA"/>
</dbReference>
<name>G0MXC6_CAEBE</name>
<evidence type="ECO:0000256" key="15">
    <source>
        <dbReference type="ARBA" id="ARBA00049166"/>
    </source>
</evidence>
<evidence type="ECO:0000256" key="6">
    <source>
        <dbReference type="ARBA" id="ARBA00022824"/>
    </source>
</evidence>